<proteinExistence type="predicted"/>
<keyword evidence="2" id="KW-1185">Reference proteome</keyword>
<accession>A0ACC0A6Z1</accession>
<gene>
    <name evidence="1" type="ORF">M9H77_25167</name>
</gene>
<evidence type="ECO:0000313" key="2">
    <source>
        <dbReference type="Proteomes" id="UP001060085"/>
    </source>
</evidence>
<sequence>MKSNPILRIVSNKISHLVLKKIWLEISRAPEIIDDPKNKYNIDIPTRGSSYERVEEDELNEKKQVLFEHVSIAHQKIQKSSGSGSGTMSRSGSGSSSCGRRRPPRVLGEGVEGVAMNGFNMIGDGNCGYRVVADFVFGDEHQWSENNNTLFNYKCMTDARYPLYTCNGFITSDRVSSWADVYYDRIADWNARVARNRNYI</sequence>
<reference evidence="2" key="1">
    <citation type="journal article" date="2023" name="Nat. Plants">
        <title>Single-cell RNA sequencing provides a high-resolution roadmap for understanding the multicellular compartmentation of specialized metabolism.</title>
        <authorList>
            <person name="Sun S."/>
            <person name="Shen X."/>
            <person name="Li Y."/>
            <person name="Li Y."/>
            <person name="Wang S."/>
            <person name="Li R."/>
            <person name="Zhang H."/>
            <person name="Shen G."/>
            <person name="Guo B."/>
            <person name="Wei J."/>
            <person name="Xu J."/>
            <person name="St-Pierre B."/>
            <person name="Chen S."/>
            <person name="Sun C."/>
        </authorList>
    </citation>
    <scope>NUCLEOTIDE SEQUENCE [LARGE SCALE GENOMIC DNA]</scope>
</reference>
<name>A0ACC0A6Z1_CATRO</name>
<dbReference type="EMBL" id="CM044706">
    <property type="protein sequence ID" value="KAI5656374.1"/>
    <property type="molecule type" value="Genomic_DNA"/>
</dbReference>
<evidence type="ECO:0000313" key="1">
    <source>
        <dbReference type="EMBL" id="KAI5656374.1"/>
    </source>
</evidence>
<organism evidence="1 2">
    <name type="scientific">Catharanthus roseus</name>
    <name type="common">Madagascar periwinkle</name>
    <name type="synonym">Vinca rosea</name>
    <dbReference type="NCBI Taxonomy" id="4058"/>
    <lineage>
        <taxon>Eukaryota</taxon>
        <taxon>Viridiplantae</taxon>
        <taxon>Streptophyta</taxon>
        <taxon>Embryophyta</taxon>
        <taxon>Tracheophyta</taxon>
        <taxon>Spermatophyta</taxon>
        <taxon>Magnoliopsida</taxon>
        <taxon>eudicotyledons</taxon>
        <taxon>Gunneridae</taxon>
        <taxon>Pentapetalae</taxon>
        <taxon>asterids</taxon>
        <taxon>lamiids</taxon>
        <taxon>Gentianales</taxon>
        <taxon>Apocynaceae</taxon>
        <taxon>Rauvolfioideae</taxon>
        <taxon>Vinceae</taxon>
        <taxon>Catharanthinae</taxon>
        <taxon>Catharanthus</taxon>
    </lineage>
</organism>
<comment type="caution">
    <text evidence="1">The sequence shown here is derived from an EMBL/GenBank/DDBJ whole genome shotgun (WGS) entry which is preliminary data.</text>
</comment>
<dbReference type="Proteomes" id="UP001060085">
    <property type="component" value="Linkage Group LG06"/>
</dbReference>
<protein>
    <submittedName>
        <fullName evidence="1">Uncharacterized protein</fullName>
    </submittedName>
</protein>